<protein>
    <recommendedName>
        <fullName evidence="3">Capsule assembly Wzi family protein</fullName>
    </recommendedName>
</protein>
<sequence>MNFLGLTYMVRLFLFISLGTLLPGFILLGQTDSSKNVTQTLKLSGSVLVSGGESLPYWWVNQNSGRLQRNSSNQIHNQLWYYGEYKLPLDLLFFWDTEVSTSLAQDIRPSIIQSNIGFRSSFIELKAGLDEEFFGEYQHRLSLGNLINNTNARPIPKISIATNGWQPSPLFPRNIYYKAYLAHGWFEKDRVQSGAFLHHKSFHLQSRLAKNRLKLGVGLIHNAQWGGKNLTTEYSQPTGFKNYTRIFFGRNGGEDALQTDRQNALGNHLGTYEINGSYQFKTFTLRNYWQFMWEDTSGLTPWNWRDGLVGIEVDFLNTPWLKHVLLEIVRTNDQDAVKFDKGGNMFFEPDDFLNNGVYLSGWTYAGQVIGSPLFIRQQLSSGGYTRIFNMLNAWNFGVSGEIKKVEYHVKVTNFSNQGRRLELIDPPLKLWSVDLALLRKLNEKSELSVKINFQEGNIGGGKNLAVGLSYSYLLLH</sequence>
<keyword evidence="2" id="KW-1185">Reference proteome</keyword>
<organism evidence="1 2">
    <name type="scientific">Roseivirga thermotolerans</name>
    <dbReference type="NCBI Taxonomy" id="1758176"/>
    <lineage>
        <taxon>Bacteria</taxon>
        <taxon>Pseudomonadati</taxon>
        <taxon>Bacteroidota</taxon>
        <taxon>Cytophagia</taxon>
        <taxon>Cytophagales</taxon>
        <taxon>Roseivirgaceae</taxon>
        <taxon>Roseivirga</taxon>
    </lineage>
</organism>
<reference evidence="2" key="1">
    <citation type="journal article" date="2019" name="Int. J. Syst. Evol. Microbiol.">
        <title>The Global Catalogue of Microorganisms (GCM) 10K type strain sequencing project: providing services to taxonomists for standard genome sequencing and annotation.</title>
        <authorList>
            <consortium name="The Broad Institute Genomics Platform"/>
            <consortium name="The Broad Institute Genome Sequencing Center for Infectious Disease"/>
            <person name="Wu L."/>
            <person name="Ma J."/>
        </authorList>
    </citation>
    <scope>NUCLEOTIDE SEQUENCE [LARGE SCALE GENOMIC DNA]</scope>
    <source>
        <strain evidence="2">CGMCC 1.15111</strain>
    </source>
</reference>
<dbReference type="InterPro" id="IPR038636">
    <property type="entry name" value="Wzi_sf"/>
</dbReference>
<dbReference type="InterPro" id="IPR026950">
    <property type="entry name" value="Caps_assemb_Wzi"/>
</dbReference>
<dbReference type="Proteomes" id="UP000658258">
    <property type="component" value="Unassembled WGS sequence"/>
</dbReference>
<name>A0ABQ3I4K7_9BACT</name>
<evidence type="ECO:0008006" key="3">
    <source>
        <dbReference type="Google" id="ProtNLM"/>
    </source>
</evidence>
<evidence type="ECO:0000313" key="2">
    <source>
        <dbReference type="Proteomes" id="UP000658258"/>
    </source>
</evidence>
<accession>A0ABQ3I4K7</accession>
<dbReference type="Gene3D" id="2.40.160.130">
    <property type="entry name" value="Capsule assembly protein Wzi"/>
    <property type="match status" value="1"/>
</dbReference>
<evidence type="ECO:0000313" key="1">
    <source>
        <dbReference type="EMBL" id="GHE53284.1"/>
    </source>
</evidence>
<proteinExistence type="predicted"/>
<dbReference type="Pfam" id="PF14052">
    <property type="entry name" value="Caps_assemb_Wzi"/>
    <property type="match status" value="1"/>
</dbReference>
<dbReference type="EMBL" id="BNAG01000001">
    <property type="protein sequence ID" value="GHE53284.1"/>
    <property type="molecule type" value="Genomic_DNA"/>
</dbReference>
<comment type="caution">
    <text evidence="1">The sequence shown here is derived from an EMBL/GenBank/DDBJ whole genome shotgun (WGS) entry which is preliminary data.</text>
</comment>
<gene>
    <name evidence="1" type="ORF">GCM10011340_04720</name>
</gene>